<keyword evidence="3" id="KW-1185">Reference proteome</keyword>
<keyword evidence="1" id="KW-1133">Transmembrane helix</keyword>
<protein>
    <submittedName>
        <fullName evidence="2">Uncharacterized protein</fullName>
    </submittedName>
</protein>
<reference evidence="2 3" key="1">
    <citation type="submission" date="2018-08" db="EMBL/GenBank/DDBJ databases">
        <title>Genome sequence of Halobacillus trueperi KCTC 3686.</title>
        <authorList>
            <person name="Cho K.H."/>
            <person name="Kwak M.-J."/>
            <person name="Kim B.-Y."/>
            <person name="Chun J."/>
        </authorList>
    </citation>
    <scope>NUCLEOTIDE SEQUENCE [LARGE SCALE GENOMIC DNA]</scope>
    <source>
        <strain evidence="2 3">KCTC 3686</strain>
    </source>
</reference>
<dbReference type="Proteomes" id="UP000256305">
    <property type="component" value="Unassembled WGS sequence"/>
</dbReference>
<evidence type="ECO:0000313" key="2">
    <source>
        <dbReference type="EMBL" id="REJ07973.1"/>
    </source>
</evidence>
<name>A0A3E0J4V2_9BACI</name>
<dbReference type="EMBL" id="QUAE01000014">
    <property type="protein sequence ID" value="REJ07973.1"/>
    <property type="molecule type" value="Genomic_DNA"/>
</dbReference>
<gene>
    <name evidence="2" type="ORF">DYE48_15155</name>
</gene>
<organism evidence="2 3">
    <name type="scientific">Halobacillus trueperi</name>
    <dbReference type="NCBI Taxonomy" id="156205"/>
    <lineage>
        <taxon>Bacteria</taxon>
        <taxon>Bacillati</taxon>
        <taxon>Bacillota</taxon>
        <taxon>Bacilli</taxon>
        <taxon>Bacillales</taxon>
        <taxon>Bacillaceae</taxon>
        <taxon>Halobacillus</taxon>
    </lineage>
</organism>
<keyword evidence="1" id="KW-0812">Transmembrane</keyword>
<feature type="transmembrane region" description="Helical" evidence="1">
    <location>
        <begin position="48"/>
        <end position="65"/>
    </location>
</feature>
<accession>A0A3E0J4V2</accession>
<evidence type="ECO:0000313" key="3">
    <source>
        <dbReference type="Proteomes" id="UP000256305"/>
    </source>
</evidence>
<comment type="caution">
    <text evidence="2">The sequence shown here is derived from an EMBL/GenBank/DDBJ whole genome shotgun (WGS) entry which is preliminary data.</text>
</comment>
<proteinExistence type="predicted"/>
<keyword evidence="1" id="KW-0472">Membrane</keyword>
<feature type="transmembrane region" description="Helical" evidence="1">
    <location>
        <begin position="24"/>
        <end position="42"/>
    </location>
</feature>
<sequence>MLTGRVVEENLLEGITIKDPLKYISYYIVSLYIIQIALSLWTEKGIDWATFTGLSIGGVIGIVILDKLKKVFIKDEN</sequence>
<evidence type="ECO:0000256" key="1">
    <source>
        <dbReference type="SAM" id="Phobius"/>
    </source>
</evidence>
<dbReference type="AlphaFoldDB" id="A0A3E0J4V2"/>